<dbReference type="InterPro" id="IPR036291">
    <property type="entry name" value="NAD(P)-bd_dom_sf"/>
</dbReference>
<comment type="caution">
    <text evidence="4">The sequence shown here is derived from an EMBL/GenBank/DDBJ whole genome shotgun (WGS) entry which is preliminary data.</text>
</comment>
<proteinExistence type="predicted"/>
<dbReference type="EC" id="1.1.1.79" evidence="4"/>
<sequence length="314" mass="34395">MTCLIIKSGSADAMQEWKSLFAQYAPDLRVAGWNDPDIHPQEVDFALVWEPDPGRLAQMTNLRAIISSGAGVDHITADPSWPRHVPLVRMGTDDATVQMGDYVTWAAFSLLRPTREWFLRQQRHEWHNDGQSARTSTQTCVGVMGLGNLGTHVARRLAQAGFAVRGWSRGPKDVAGVECFHGAGQRQEFLARTDILVSLLPATDETRGMINRDLLSCLRAPAGLISVGRGTQVVEEDVLSCLDRGILSGAVMDVFAVEPLPVTSPLWAHPRVIVTSHVAAEASRAARARYTADVIASVMKGHPLKLLYLPERGY</sequence>
<dbReference type="Pfam" id="PF02826">
    <property type="entry name" value="2-Hacid_dh_C"/>
    <property type="match status" value="1"/>
</dbReference>
<dbReference type="SUPFAM" id="SSF51735">
    <property type="entry name" value="NAD(P)-binding Rossmann-fold domains"/>
    <property type="match status" value="1"/>
</dbReference>
<evidence type="ECO:0000256" key="1">
    <source>
        <dbReference type="ARBA" id="ARBA00023002"/>
    </source>
</evidence>
<dbReference type="PANTHER" id="PTHR43333:SF1">
    <property type="entry name" value="D-ISOMER SPECIFIC 2-HYDROXYACID DEHYDROGENASE NAD-BINDING DOMAIN-CONTAINING PROTEIN"/>
    <property type="match status" value="1"/>
</dbReference>
<evidence type="ECO:0000259" key="3">
    <source>
        <dbReference type="Pfam" id="PF02826"/>
    </source>
</evidence>
<dbReference type="CDD" id="cd12164">
    <property type="entry name" value="GDH_like_2"/>
    <property type="match status" value="1"/>
</dbReference>
<dbReference type="AlphaFoldDB" id="A0A2S3W2Z2"/>
<accession>A0A2S3W2Z2</accession>
<evidence type="ECO:0000313" key="5">
    <source>
        <dbReference type="Proteomes" id="UP000237344"/>
    </source>
</evidence>
<dbReference type="Proteomes" id="UP000237344">
    <property type="component" value="Unassembled WGS sequence"/>
</dbReference>
<keyword evidence="2" id="KW-0520">NAD</keyword>
<organism evidence="4 5">
    <name type="scientific">Novacetimonas maltaceti</name>
    <dbReference type="NCBI Taxonomy" id="1203393"/>
    <lineage>
        <taxon>Bacteria</taxon>
        <taxon>Pseudomonadati</taxon>
        <taxon>Pseudomonadota</taxon>
        <taxon>Alphaproteobacteria</taxon>
        <taxon>Acetobacterales</taxon>
        <taxon>Acetobacteraceae</taxon>
        <taxon>Novacetimonas</taxon>
    </lineage>
</organism>
<evidence type="ECO:0000256" key="2">
    <source>
        <dbReference type="ARBA" id="ARBA00023027"/>
    </source>
</evidence>
<dbReference type="OrthoDB" id="9787219at2"/>
<keyword evidence="5" id="KW-1185">Reference proteome</keyword>
<dbReference type="GO" id="GO:0030267">
    <property type="term" value="F:glyoxylate reductase (NADPH) activity"/>
    <property type="evidence" value="ECO:0007669"/>
    <property type="project" value="UniProtKB-EC"/>
</dbReference>
<protein>
    <submittedName>
        <fullName evidence="4">Glyoxylate/hydroxypyruvate reductase A</fullName>
        <ecNumber evidence="4">1.1.1.79</ecNumber>
    </submittedName>
</protein>
<keyword evidence="4" id="KW-0670">Pyruvate</keyword>
<dbReference type="InterPro" id="IPR006140">
    <property type="entry name" value="D-isomer_DH_NAD-bd"/>
</dbReference>
<dbReference type="Gene3D" id="3.40.50.720">
    <property type="entry name" value="NAD(P)-binding Rossmann-like Domain"/>
    <property type="match status" value="2"/>
</dbReference>
<name>A0A2S3W2Z2_9PROT</name>
<dbReference type="EMBL" id="POTC01000014">
    <property type="protein sequence ID" value="POF62913.1"/>
    <property type="molecule type" value="Genomic_DNA"/>
</dbReference>
<keyword evidence="1 4" id="KW-0560">Oxidoreductase</keyword>
<dbReference type="PANTHER" id="PTHR43333">
    <property type="entry name" value="2-HACID_DH_C DOMAIN-CONTAINING PROTEIN"/>
    <property type="match status" value="1"/>
</dbReference>
<feature type="domain" description="D-isomer specific 2-hydroxyacid dehydrogenase NAD-binding" evidence="3">
    <location>
        <begin position="106"/>
        <end position="279"/>
    </location>
</feature>
<dbReference type="RefSeq" id="WP_110095045.1">
    <property type="nucleotide sequence ID" value="NZ_NKUE01000002.1"/>
</dbReference>
<dbReference type="SUPFAM" id="SSF52283">
    <property type="entry name" value="Formate/glycerate dehydrogenase catalytic domain-like"/>
    <property type="match status" value="1"/>
</dbReference>
<reference evidence="4 5" key="1">
    <citation type="submission" date="2018-01" db="EMBL/GenBank/DDBJ databases">
        <title>Draft Genome Sequence of Komagataeibacter maltaceti LMG 1529, a Vinegar Producing Acetic Acid Bacterium Isolated from Malt Vinegar Brewery Acetifiers.</title>
        <authorList>
            <person name="Zhang Q."/>
            <person name="Hollensteiner J."/>
            <person name="Poehlein A."/>
            <person name="Daniel R."/>
        </authorList>
    </citation>
    <scope>NUCLEOTIDE SEQUENCE [LARGE SCALE GENOMIC DNA]</scope>
    <source>
        <strain evidence="4 5">LMG 1529</strain>
    </source>
</reference>
<gene>
    <name evidence="4" type="primary">ghrA_1</name>
    <name evidence="4" type="ORF">KMAL_14130</name>
</gene>
<dbReference type="GO" id="GO:0051287">
    <property type="term" value="F:NAD binding"/>
    <property type="evidence" value="ECO:0007669"/>
    <property type="project" value="InterPro"/>
</dbReference>
<evidence type="ECO:0000313" key="4">
    <source>
        <dbReference type="EMBL" id="POF62913.1"/>
    </source>
</evidence>